<dbReference type="PANTHER" id="PTHR37305">
    <property type="entry name" value="INTEGRAL MEMBRANE PROTEIN-RELATED"/>
    <property type="match status" value="1"/>
</dbReference>
<keyword evidence="1" id="KW-0812">Transmembrane</keyword>
<dbReference type="GO" id="GO:0140359">
    <property type="term" value="F:ABC-type transporter activity"/>
    <property type="evidence" value="ECO:0007669"/>
    <property type="project" value="InterPro"/>
</dbReference>
<feature type="transmembrane region" description="Helical" evidence="1">
    <location>
        <begin position="192"/>
        <end position="216"/>
    </location>
</feature>
<dbReference type="OrthoDB" id="260022at2"/>
<name>A0A517Y248_9BACT</name>
<dbReference type="PANTHER" id="PTHR37305:SF1">
    <property type="entry name" value="MEMBRANE PROTEIN"/>
    <property type="match status" value="1"/>
</dbReference>
<reference evidence="2 3" key="1">
    <citation type="submission" date="2019-02" db="EMBL/GenBank/DDBJ databases">
        <title>Deep-cultivation of Planctomycetes and their phenomic and genomic characterization uncovers novel biology.</title>
        <authorList>
            <person name="Wiegand S."/>
            <person name="Jogler M."/>
            <person name="Boedeker C."/>
            <person name="Pinto D."/>
            <person name="Vollmers J."/>
            <person name="Rivas-Marin E."/>
            <person name="Kohn T."/>
            <person name="Peeters S.H."/>
            <person name="Heuer A."/>
            <person name="Rast P."/>
            <person name="Oberbeckmann S."/>
            <person name="Bunk B."/>
            <person name="Jeske O."/>
            <person name="Meyerdierks A."/>
            <person name="Storesund J.E."/>
            <person name="Kallscheuer N."/>
            <person name="Luecker S."/>
            <person name="Lage O.M."/>
            <person name="Pohl T."/>
            <person name="Merkel B.J."/>
            <person name="Hornburger P."/>
            <person name="Mueller R.-W."/>
            <person name="Bruemmer F."/>
            <person name="Labrenz M."/>
            <person name="Spormann A.M."/>
            <person name="Op den Camp H."/>
            <person name="Overmann J."/>
            <person name="Amann R."/>
            <person name="Jetten M.S.M."/>
            <person name="Mascher T."/>
            <person name="Medema M.H."/>
            <person name="Devos D.P."/>
            <person name="Kaster A.-K."/>
            <person name="Ovreas L."/>
            <person name="Rohde M."/>
            <person name="Galperin M.Y."/>
            <person name="Jogler C."/>
        </authorList>
    </citation>
    <scope>NUCLEOTIDE SEQUENCE [LARGE SCALE GENOMIC DNA]</scope>
    <source>
        <strain evidence="2 3">ETA_A1</strain>
    </source>
</reference>
<dbReference type="Proteomes" id="UP000319576">
    <property type="component" value="Chromosome"/>
</dbReference>
<dbReference type="KEGG" id="uli:ETAA1_58220"/>
<accession>A0A517Y248</accession>
<organism evidence="2 3">
    <name type="scientific">Urbifossiella limnaea</name>
    <dbReference type="NCBI Taxonomy" id="2528023"/>
    <lineage>
        <taxon>Bacteria</taxon>
        <taxon>Pseudomonadati</taxon>
        <taxon>Planctomycetota</taxon>
        <taxon>Planctomycetia</taxon>
        <taxon>Gemmatales</taxon>
        <taxon>Gemmataceae</taxon>
        <taxon>Urbifossiella</taxon>
    </lineage>
</organism>
<feature type="transmembrane region" description="Helical" evidence="1">
    <location>
        <begin position="147"/>
        <end position="172"/>
    </location>
</feature>
<dbReference type="GO" id="GO:0005886">
    <property type="term" value="C:plasma membrane"/>
    <property type="evidence" value="ECO:0007669"/>
    <property type="project" value="UniProtKB-SubCell"/>
</dbReference>
<proteinExistence type="predicted"/>
<dbReference type="EMBL" id="CP036273">
    <property type="protein sequence ID" value="QDU23814.1"/>
    <property type="molecule type" value="Genomic_DNA"/>
</dbReference>
<keyword evidence="3" id="KW-1185">Reference proteome</keyword>
<feature type="transmembrane region" description="Helical" evidence="1">
    <location>
        <begin position="223"/>
        <end position="241"/>
    </location>
</feature>
<feature type="transmembrane region" description="Helical" evidence="1">
    <location>
        <begin position="105"/>
        <end position="126"/>
    </location>
</feature>
<evidence type="ECO:0000313" key="2">
    <source>
        <dbReference type="EMBL" id="QDU23814.1"/>
    </source>
</evidence>
<evidence type="ECO:0000313" key="3">
    <source>
        <dbReference type="Proteomes" id="UP000319576"/>
    </source>
</evidence>
<dbReference type="RefSeq" id="WP_145244032.1">
    <property type="nucleotide sequence ID" value="NZ_CP036273.1"/>
</dbReference>
<gene>
    <name evidence="2" type="ORF">ETAA1_58220</name>
</gene>
<dbReference type="Pfam" id="PF12679">
    <property type="entry name" value="ABC2_membrane_2"/>
    <property type="match status" value="1"/>
</dbReference>
<feature type="transmembrane region" description="Helical" evidence="1">
    <location>
        <begin position="44"/>
        <end position="66"/>
    </location>
</feature>
<protein>
    <submittedName>
        <fullName evidence="2">ABC-2 family transporter protein</fullName>
    </submittedName>
</protein>
<dbReference type="AlphaFoldDB" id="A0A517Y248"/>
<sequence length="311" mass="34722">MPAQTDTLLRYRPWRGTLRGPGWAALAMARSSLLLMARRRLYWGLFALVLLVFFFFFYGQYLVAWIPGQVGDSVLVAGVKVPVTNFTKFLERLNLNGTAHTFGNLFWFEGYVVVILLALAGSVLVGNDFHHGSLPFYLAKPIGRWHYVLGKCLGIGAVINLATTAPAVVLWLEAGLLNDWKTYYLDNLNLLAGVLGYGLVLTVCLSLLVVATAVWVRQTVPMVMVWMGVFVLMRMLAGWVVDGLRADPEWRLLDLWNNLYLVGMWCLQVDPATVRPQPQPAYWQAAAVVVGVCVGCCLYLRRRVQAVEVIG</sequence>
<keyword evidence="1" id="KW-1133">Transmembrane helix</keyword>
<feature type="transmembrane region" description="Helical" evidence="1">
    <location>
        <begin position="281"/>
        <end position="300"/>
    </location>
</feature>
<evidence type="ECO:0000256" key="1">
    <source>
        <dbReference type="SAM" id="Phobius"/>
    </source>
</evidence>
<keyword evidence="1" id="KW-0472">Membrane</keyword>